<accession>A0AAW1X5U9</accession>
<keyword evidence="3" id="KW-1185">Reference proteome</keyword>
<dbReference type="EMBL" id="JBEDUW010000004">
    <property type="protein sequence ID" value="KAK9930990.1"/>
    <property type="molecule type" value="Genomic_DNA"/>
</dbReference>
<evidence type="ECO:0000313" key="2">
    <source>
        <dbReference type="EMBL" id="KAK9930990.1"/>
    </source>
</evidence>
<dbReference type="AlphaFoldDB" id="A0AAW1X5U9"/>
<sequence length="131" mass="13322">MLPIFAGVPPSISQFTDTAGVVVAHSAHLTSANQRRCSAVVFAVPSPSREAQHQAPPLSAAPSITVDTVKSPTASSLGPVLPRTQPDTTAVSSIRAQPRCSQARASSFPPPALLIAAPAPTPSPASLSLLI</sequence>
<evidence type="ECO:0000313" key="3">
    <source>
        <dbReference type="Proteomes" id="UP001457282"/>
    </source>
</evidence>
<gene>
    <name evidence="2" type="ORF">M0R45_018290</name>
</gene>
<protein>
    <submittedName>
        <fullName evidence="2">Uncharacterized protein</fullName>
    </submittedName>
</protein>
<reference evidence="2 3" key="1">
    <citation type="journal article" date="2023" name="G3 (Bethesda)">
        <title>A chromosome-length genome assembly and annotation of blackberry (Rubus argutus, cv. 'Hillquist').</title>
        <authorList>
            <person name="Bruna T."/>
            <person name="Aryal R."/>
            <person name="Dudchenko O."/>
            <person name="Sargent D.J."/>
            <person name="Mead D."/>
            <person name="Buti M."/>
            <person name="Cavallini A."/>
            <person name="Hytonen T."/>
            <person name="Andres J."/>
            <person name="Pham M."/>
            <person name="Weisz D."/>
            <person name="Mascagni F."/>
            <person name="Usai G."/>
            <person name="Natali L."/>
            <person name="Bassil N."/>
            <person name="Fernandez G.E."/>
            <person name="Lomsadze A."/>
            <person name="Armour M."/>
            <person name="Olukolu B."/>
            <person name="Poorten T."/>
            <person name="Britton C."/>
            <person name="Davik J."/>
            <person name="Ashrafi H."/>
            <person name="Aiden E.L."/>
            <person name="Borodovsky M."/>
            <person name="Worthington M."/>
        </authorList>
    </citation>
    <scope>NUCLEOTIDE SEQUENCE [LARGE SCALE GENOMIC DNA]</scope>
    <source>
        <strain evidence="2">PI 553951</strain>
    </source>
</reference>
<evidence type="ECO:0000256" key="1">
    <source>
        <dbReference type="SAM" id="MobiDB-lite"/>
    </source>
</evidence>
<organism evidence="2 3">
    <name type="scientific">Rubus argutus</name>
    <name type="common">Southern blackberry</name>
    <dbReference type="NCBI Taxonomy" id="59490"/>
    <lineage>
        <taxon>Eukaryota</taxon>
        <taxon>Viridiplantae</taxon>
        <taxon>Streptophyta</taxon>
        <taxon>Embryophyta</taxon>
        <taxon>Tracheophyta</taxon>
        <taxon>Spermatophyta</taxon>
        <taxon>Magnoliopsida</taxon>
        <taxon>eudicotyledons</taxon>
        <taxon>Gunneridae</taxon>
        <taxon>Pentapetalae</taxon>
        <taxon>rosids</taxon>
        <taxon>fabids</taxon>
        <taxon>Rosales</taxon>
        <taxon>Rosaceae</taxon>
        <taxon>Rosoideae</taxon>
        <taxon>Rosoideae incertae sedis</taxon>
        <taxon>Rubus</taxon>
    </lineage>
</organism>
<comment type="caution">
    <text evidence="2">The sequence shown here is derived from an EMBL/GenBank/DDBJ whole genome shotgun (WGS) entry which is preliminary data.</text>
</comment>
<feature type="region of interest" description="Disordered" evidence="1">
    <location>
        <begin position="69"/>
        <end position="105"/>
    </location>
</feature>
<name>A0AAW1X5U9_RUBAR</name>
<dbReference type="Proteomes" id="UP001457282">
    <property type="component" value="Unassembled WGS sequence"/>
</dbReference>
<proteinExistence type="predicted"/>
<feature type="compositionally biased region" description="Polar residues" evidence="1">
    <location>
        <begin position="85"/>
        <end position="104"/>
    </location>
</feature>